<feature type="compositionally biased region" description="Acidic residues" evidence="8">
    <location>
        <begin position="348"/>
        <end position="362"/>
    </location>
</feature>
<feature type="transmembrane region" description="Helical" evidence="9">
    <location>
        <begin position="80"/>
        <end position="105"/>
    </location>
</feature>
<evidence type="ECO:0000256" key="1">
    <source>
        <dbReference type="ARBA" id="ARBA00004651"/>
    </source>
</evidence>
<dbReference type="RefSeq" id="WP_150807835.1">
    <property type="nucleotide sequence ID" value="NZ_CABPSR010000001.1"/>
</dbReference>
<dbReference type="NCBIfam" id="NF006017">
    <property type="entry name" value="PRK08156.1"/>
    <property type="match status" value="1"/>
</dbReference>
<dbReference type="GO" id="GO:0005886">
    <property type="term" value="C:plasma membrane"/>
    <property type="evidence" value="ECO:0007669"/>
    <property type="project" value="UniProtKB-SubCell"/>
</dbReference>
<dbReference type="PANTHER" id="PTHR30531:SF14">
    <property type="entry name" value="SURFACE PRESENTATION OF ANTIGENS PROTEIN SPAS"/>
    <property type="match status" value="1"/>
</dbReference>
<dbReference type="PRINTS" id="PR00950">
    <property type="entry name" value="TYPE3IMSPROT"/>
</dbReference>
<keyword evidence="3" id="KW-1003">Cell membrane</keyword>
<feature type="transmembrane region" description="Helical" evidence="9">
    <location>
        <begin position="28"/>
        <end position="51"/>
    </location>
</feature>
<evidence type="ECO:0000256" key="8">
    <source>
        <dbReference type="SAM" id="MobiDB-lite"/>
    </source>
</evidence>
<dbReference type="GO" id="GO:0009306">
    <property type="term" value="P:protein secretion"/>
    <property type="evidence" value="ECO:0007669"/>
    <property type="project" value="InterPro"/>
</dbReference>
<dbReference type="InterPro" id="IPR029025">
    <property type="entry name" value="T3SS_substrate_exporter_C"/>
</dbReference>
<dbReference type="PANTHER" id="PTHR30531">
    <property type="entry name" value="FLAGELLAR BIOSYNTHETIC PROTEIN FLHB"/>
    <property type="match status" value="1"/>
</dbReference>
<keyword evidence="4 9" id="KW-0812">Transmembrane</keyword>
<gene>
    <name evidence="10" type="ORF">PSP31121_00152</name>
</gene>
<feature type="transmembrane region" description="Helical" evidence="9">
    <location>
        <begin position="137"/>
        <end position="161"/>
    </location>
</feature>
<feature type="region of interest" description="Disordered" evidence="8">
    <location>
        <begin position="345"/>
        <end position="403"/>
    </location>
</feature>
<dbReference type="Proteomes" id="UP000335538">
    <property type="component" value="Unassembled WGS sequence"/>
</dbReference>
<evidence type="ECO:0000313" key="10">
    <source>
        <dbReference type="EMBL" id="VVE74114.1"/>
    </source>
</evidence>
<evidence type="ECO:0000256" key="3">
    <source>
        <dbReference type="ARBA" id="ARBA00022475"/>
    </source>
</evidence>
<proteinExistence type="inferred from homology"/>
<evidence type="ECO:0000256" key="2">
    <source>
        <dbReference type="ARBA" id="ARBA00010690"/>
    </source>
</evidence>
<dbReference type="EMBL" id="CABPSR010000001">
    <property type="protein sequence ID" value="VVE74114.1"/>
    <property type="molecule type" value="Genomic_DNA"/>
</dbReference>
<dbReference type="NCBIfam" id="TIGR01404">
    <property type="entry name" value="FlhB_rel_III"/>
    <property type="match status" value="1"/>
</dbReference>
<organism evidence="10 11">
    <name type="scientific">Pandoraea sputorum</name>
    <dbReference type="NCBI Taxonomy" id="93222"/>
    <lineage>
        <taxon>Bacteria</taxon>
        <taxon>Pseudomonadati</taxon>
        <taxon>Pseudomonadota</taxon>
        <taxon>Betaproteobacteria</taxon>
        <taxon>Burkholderiales</taxon>
        <taxon>Burkholderiaceae</taxon>
        <taxon>Pandoraea</taxon>
    </lineage>
</organism>
<evidence type="ECO:0000256" key="6">
    <source>
        <dbReference type="ARBA" id="ARBA00023026"/>
    </source>
</evidence>
<dbReference type="SUPFAM" id="SSF160544">
    <property type="entry name" value="EscU C-terminal domain-like"/>
    <property type="match status" value="1"/>
</dbReference>
<dbReference type="AlphaFoldDB" id="A0A5E5AKY7"/>
<evidence type="ECO:0000256" key="9">
    <source>
        <dbReference type="SAM" id="Phobius"/>
    </source>
</evidence>
<name>A0A5E5AKY7_9BURK</name>
<dbReference type="Pfam" id="PF01312">
    <property type="entry name" value="Bac_export_2"/>
    <property type="match status" value="1"/>
</dbReference>
<evidence type="ECO:0000313" key="11">
    <source>
        <dbReference type="Proteomes" id="UP000335538"/>
    </source>
</evidence>
<evidence type="ECO:0000256" key="5">
    <source>
        <dbReference type="ARBA" id="ARBA00022989"/>
    </source>
</evidence>
<protein>
    <submittedName>
        <fullName evidence="10">EscU/YscU/HrcU family type III secretion system export apparatus switch protein</fullName>
    </submittedName>
</protein>
<feature type="transmembrane region" description="Helical" evidence="9">
    <location>
        <begin position="181"/>
        <end position="204"/>
    </location>
</feature>
<keyword evidence="6" id="KW-0843">Virulence</keyword>
<dbReference type="InterPro" id="IPR006135">
    <property type="entry name" value="T3SS_substrate_exporter"/>
</dbReference>
<sequence length="403" mass="44946">MGEKTEKPTPKRLKDAAKKGQAFKSKELTMVTLVFVGLIFVLSSDPLVWLMQEYRQVLANGEFADPQAFAIRLFKHGLRMFMPVLLVCVVAAVLPALLQTGFAWASEALKLNLGALNPMAGTKRIFSLRTLKDSLKAVLYLLSFGAIVVMLWSSAKALLFAQIYMSPAGVGAAWAELVRKLIWISLACVVPIAVLDAMVEFWLFMREHRMERHEVKREHKDTDGNPEIKRRRRTLHNELLSEAVKSDVRDSRLVIANPTHIAVGIYFRPDVIPLPFISVMETNARALAVRKYAESQGVPVIGDIALARRLYRTHRRHTFVALEELDAIMRLLIWLEDVERAGKQGDVVGDESDNPGESEAESEVAISQKGADTHLEANDVNEPNDGTDGAPTLQGFPVTVEKR</sequence>
<dbReference type="InterPro" id="IPR006307">
    <property type="entry name" value="BsaZ-like"/>
</dbReference>
<evidence type="ECO:0000256" key="7">
    <source>
        <dbReference type="ARBA" id="ARBA00023136"/>
    </source>
</evidence>
<evidence type="ECO:0000256" key="4">
    <source>
        <dbReference type="ARBA" id="ARBA00022692"/>
    </source>
</evidence>
<accession>A0A5E5AKY7</accession>
<keyword evidence="7 9" id="KW-0472">Membrane</keyword>
<reference evidence="10 11" key="1">
    <citation type="submission" date="2019-08" db="EMBL/GenBank/DDBJ databases">
        <authorList>
            <person name="Peeters C."/>
        </authorList>
    </citation>
    <scope>NUCLEOTIDE SEQUENCE [LARGE SCALE GENOMIC DNA]</scope>
    <source>
        <strain evidence="10 11">LMG 31121</strain>
    </source>
</reference>
<dbReference type="Gene3D" id="3.40.1690.10">
    <property type="entry name" value="secretion proteins EscU"/>
    <property type="match status" value="1"/>
</dbReference>
<comment type="similarity">
    <text evidence="2">Belongs to the type III secretion exporter family.</text>
</comment>
<comment type="subcellular location">
    <subcellularLocation>
        <location evidence="1">Cell membrane</location>
        <topology evidence="1">Multi-pass membrane protein</topology>
    </subcellularLocation>
</comment>
<dbReference type="Gene3D" id="6.10.250.2080">
    <property type="match status" value="1"/>
</dbReference>
<keyword evidence="5 9" id="KW-1133">Transmembrane helix</keyword>